<dbReference type="CDD" id="cd06261">
    <property type="entry name" value="TM_PBP2"/>
    <property type="match status" value="1"/>
</dbReference>
<dbReference type="EMBL" id="SNZK01000018">
    <property type="protein sequence ID" value="TDR50706.1"/>
    <property type="molecule type" value="Genomic_DNA"/>
</dbReference>
<keyword evidence="2 8" id="KW-0813">Transport</keyword>
<dbReference type="SUPFAM" id="SSF161098">
    <property type="entry name" value="MetI-like"/>
    <property type="match status" value="1"/>
</dbReference>
<sequence length="301" mass="33040">MMKADLSKFTKPKNVRPPEKAQLPRERTFWHFLLSEKRGLISIGILLFLALACSLAFLSPYDPNALSIQDKLLPPSSSHWFGTDDHGRDYFTRVLYGGRVSLTVGFLAMLIALVVGTIAGTISGFFGGIVDSLLMRFLDIFMSIPSFFLLMILNAYLKPGIGNIILIIGLLSWMDVARIVRAETLSLKEREFILYSKSSGAGVWHIIVRHIIPNAMPSIVVAASLNIAAAILTESALSFLGLGVQQPNSSWGSMLNNAQGYIGDATYLALFPGALILLTILSFNVLGDVFRKGLEPRDIHK</sequence>
<dbReference type="PANTHER" id="PTHR43386">
    <property type="entry name" value="OLIGOPEPTIDE TRANSPORT SYSTEM PERMEASE PROTEIN APPC"/>
    <property type="match status" value="1"/>
</dbReference>
<dbReference type="Pfam" id="PF00528">
    <property type="entry name" value="BPD_transp_1"/>
    <property type="match status" value="1"/>
</dbReference>
<comment type="subcellular location">
    <subcellularLocation>
        <location evidence="1 8">Cell membrane</location>
        <topology evidence="1 8">Multi-pass membrane protein</topology>
    </subcellularLocation>
</comment>
<evidence type="ECO:0000256" key="7">
    <source>
        <dbReference type="ARBA" id="ARBA00023136"/>
    </source>
</evidence>
<evidence type="ECO:0000256" key="2">
    <source>
        <dbReference type="ARBA" id="ARBA00022448"/>
    </source>
</evidence>
<comment type="caution">
    <text evidence="11">The sequence shown here is derived from an EMBL/GenBank/DDBJ whole genome shotgun (WGS) entry which is preliminary data.</text>
</comment>
<dbReference type="GO" id="GO:0055085">
    <property type="term" value="P:transmembrane transport"/>
    <property type="evidence" value="ECO:0007669"/>
    <property type="project" value="InterPro"/>
</dbReference>
<accession>A0A4V3DP35</accession>
<feature type="transmembrane region" description="Helical" evidence="8">
    <location>
        <begin position="104"/>
        <end position="130"/>
    </location>
</feature>
<evidence type="ECO:0000256" key="6">
    <source>
        <dbReference type="ARBA" id="ARBA00023016"/>
    </source>
</evidence>
<feature type="transmembrane region" description="Helical" evidence="8">
    <location>
        <begin position="218"/>
        <end position="244"/>
    </location>
</feature>
<dbReference type="STRING" id="1265846.PROCOU_05213"/>
<dbReference type="AlphaFoldDB" id="A0A4V3DP35"/>
<dbReference type="InterPro" id="IPR050366">
    <property type="entry name" value="BP-dependent_transpt_permease"/>
</dbReference>
<comment type="similarity">
    <text evidence="8">Belongs to the binding-protein-dependent transport system permease family.</text>
</comment>
<feature type="transmembrane region" description="Helical" evidence="8">
    <location>
        <begin position="39"/>
        <end position="58"/>
    </location>
</feature>
<keyword evidence="3" id="KW-1003">Cell membrane</keyword>
<reference evidence="11 12" key="1">
    <citation type="submission" date="2019-03" db="EMBL/GenBank/DDBJ databases">
        <title>Genomic Encyclopedia of Type Strains, Phase III (KMG-III): the genomes of soil and plant-associated and newly described type strains.</title>
        <authorList>
            <person name="Whitman W."/>
        </authorList>
    </citation>
    <scope>NUCLEOTIDE SEQUENCE [LARGE SCALE GENOMIC DNA]</scope>
    <source>
        <strain evidence="11 12">CECT 7972</strain>
    </source>
</reference>
<name>A0A4V3DP35_9LIST</name>
<keyword evidence="5 8" id="KW-1133">Transmembrane helix</keyword>
<feature type="domain" description="ABC transmembrane type-1" evidence="10">
    <location>
        <begin position="98"/>
        <end position="287"/>
    </location>
</feature>
<dbReference type="InterPro" id="IPR025966">
    <property type="entry name" value="OppC_N"/>
</dbReference>
<evidence type="ECO:0000256" key="1">
    <source>
        <dbReference type="ARBA" id="ARBA00004651"/>
    </source>
</evidence>
<dbReference type="GO" id="GO:0005886">
    <property type="term" value="C:plasma membrane"/>
    <property type="evidence" value="ECO:0007669"/>
    <property type="project" value="UniProtKB-SubCell"/>
</dbReference>
<evidence type="ECO:0000256" key="4">
    <source>
        <dbReference type="ARBA" id="ARBA00022692"/>
    </source>
</evidence>
<dbReference type="PROSITE" id="PS50928">
    <property type="entry name" value="ABC_TM1"/>
    <property type="match status" value="1"/>
</dbReference>
<dbReference type="InterPro" id="IPR035906">
    <property type="entry name" value="MetI-like_sf"/>
</dbReference>
<dbReference type="Proteomes" id="UP000295558">
    <property type="component" value="Unassembled WGS sequence"/>
</dbReference>
<organism evidence="11 12">
    <name type="scientific">Listeria rocourtiae</name>
    <dbReference type="NCBI Taxonomy" id="647910"/>
    <lineage>
        <taxon>Bacteria</taxon>
        <taxon>Bacillati</taxon>
        <taxon>Bacillota</taxon>
        <taxon>Bacilli</taxon>
        <taxon>Bacillales</taxon>
        <taxon>Listeriaceae</taxon>
        <taxon>Listeria</taxon>
    </lineage>
</organism>
<gene>
    <name evidence="11" type="ORF">DFP96_11830</name>
</gene>
<feature type="region of interest" description="Disordered" evidence="9">
    <location>
        <begin position="1"/>
        <end position="20"/>
    </location>
</feature>
<proteinExistence type="inferred from homology"/>
<feature type="transmembrane region" description="Helical" evidence="8">
    <location>
        <begin position="163"/>
        <end position="180"/>
    </location>
</feature>
<feature type="transmembrane region" description="Helical" evidence="8">
    <location>
        <begin position="137"/>
        <end position="157"/>
    </location>
</feature>
<dbReference type="Pfam" id="PF12911">
    <property type="entry name" value="OppC_N"/>
    <property type="match status" value="1"/>
</dbReference>
<keyword evidence="6" id="KW-0346">Stress response</keyword>
<feature type="transmembrane region" description="Helical" evidence="8">
    <location>
        <begin position="265"/>
        <end position="286"/>
    </location>
</feature>
<dbReference type="Gene3D" id="1.10.3720.10">
    <property type="entry name" value="MetI-like"/>
    <property type="match status" value="1"/>
</dbReference>
<keyword evidence="7 8" id="KW-0472">Membrane</keyword>
<evidence type="ECO:0000259" key="10">
    <source>
        <dbReference type="PROSITE" id="PS50928"/>
    </source>
</evidence>
<evidence type="ECO:0000256" key="3">
    <source>
        <dbReference type="ARBA" id="ARBA00022475"/>
    </source>
</evidence>
<evidence type="ECO:0000313" key="12">
    <source>
        <dbReference type="Proteomes" id="UP000295558"/>
    </source>
</evidence>
<keyword evidence="4 8" id="KW-0812">Transmembrane</keyword>
<protein>
    <submittedName>
        <fullName evidence="11">Peptide/nickel transport system permease protein</fullName>
    </submittedName>
</protein>
<evidence type="ECO:0000256" key="8">
    <source>
        <dbReference type="RuleBase" id="RU363032"/>
    </source>
</evidence>
<evidence type="ECO:0000256" key="5">
    <source>
        <dbReference type="ARBA" id="ARBA00022989"/>
    </source>
</evidence>
<evidence type="ECO:0000313" key="11">
    <source>
        <dbReference type="EMBL" id="TDR50706.1"/>
    </source>
</evidence>
<dbReference type="PANTHER" id="PTHR43386:SF1">
    <property type="entry name" value="D,D-DIPEPTIDE TRANSPORT SYSTEM PERMEASE PROTEIN DDPC-RELATED"/>
    <property type="match status" value="1"/>
</dbReference>
<evidence type="ECO:0000256" key="9">
    <source>
        <dbReference type="SAM" id="MobiDB-lite"/>
    </source>
</evidence>
<keyword evidence="12" id="KW-1185">Reference proteome</keyword>
<dbReference type="InterPro" id="IPR000515">
    <property type="entry name" value="MetI-like"/>
</dbReference>